<dbReference type="EMBL" id="JAUPFM010000012">
    <property type="protein sequence ID" value="KAK2835652.1"/>
    <property type="molecule type" value="Genomic_DNA"/>
</dbReference>
<keyword evidence="2 3" id="KW-1015">Disulfide bond</keyword>
<sequence>MKMNEHMQILWILLLGIRLSSGELFDLFCQEEGFIRLAGGQDYSQGRVEIFHNGVWGTVCDDGWDMNEAQVVCRQLYFPGAREASQSAAHGSGEGNIWMDDLGCDGTEAQLAQCQFSGWGVHNCGHGEDAGVICELGPEPNNRALSHEYDVDNNASLSLQLGELFDSGHDCDLNIPVVVDNNTVETICAHRLVLSLSSNLKTSQPDLNRLRIDVTFDCSQHTNTFIRYFYTRKIKFTSSSSHCILEMASDWGLTEFQNEAANLFRVFLPQDPTFQNQNLLYDYAVRTGDEPLQEVCLRFLAWNFEALIQSPAWTNLPFNLIKALLSRSDLVVRNETVILRGLERWTAARGNTTIPEILLKLIRFPMISAEDLYKLDASPYQASKLLGFQFNSLPFTTLQNDLTVEQNVFTPRVYTGSPWSFSFSIQDIRAYVNSGVYSHRGQSINSLTSDFRTPVHNSAYFALHSMLWKTRVYISDQDCSSEGVSCPSLPAVGLKIQEKNSALPTEVEGQINYSNRLVVMCKGRYVFHVGEFNSVNGENLVFVPSSTEQVYPCHSNLFSYQVVVGPKYSTD</sequence>
<dbReference type="PROSITE" id="PS50287">
    <property type="entry name" value="SRCR_2"/>
    <property type="match status" value="1"/>
</dbReference>
<dbReference type="SMART" id="SM00202">
    <property type="entry name" value="SR"/>
    <property type="match status" value="1"/>
</dbReference>
<dbReference type="PANTHER" id="PTHR24410:SF16">
    <property type="entry name" value="GALECTIN-3-BINDING PROTEIN"/>
    <property type="match status" value="1"/>
</dbReference>
<dbReference type="PANTHER" id="PTHR24410">
    <property type="entry name" value="HL07962P-RELATED"/>
    <property type="match status" value="1"/>
</dbReference>
<protein>
    <recommendedName>
        <fullName evidence="5">SRCR domain-containing protein</fullName>
    </recommendedName>
</protein>
<dbReference type="Proteomes" id="UP001187415">
    <property type="component" value="Unassembled WGS sequence"/>
</dbReference>
<gene>
    <name evidence="6" type="ORF">Q5P01_016136</name>
</gene>
<dbReference type="InterPro" id="IPR001190">
    <property type="entry name" value="SRCR"/>
</dbReference>
<dbReference type="FunFam" id="3.10.250.10:FF:000001">
    <property type="entry name" value="Lysyl oxidase 4 isoform X1"/>
    <property type="match status" value="1"/>
</dbReference>
<feature type="signal peptide" evidence="4">
    <location>
        <begin position="1"/>
        <end position="22"/>
    </location>
</feature>
<proteinExistence type="predicted"/>
<feature type="disulfide bond" evidence="3">
    <location>
        <begin position="73"/>
        <end position="134"/>
    </location>
</feature>
<dbReference type="Gene3D" id="3.30.710.10">
    <property type="entry name" value="Potassium Channel Kv1.1, Chain A"/>
    <property type="match status" value="1"/>
</dbReference>
<dbReference type="SUPFAM" id="SSF54695">
    <property type="entry name" value="POZ domain"/>
    <property type="match status" value="1"/>
</dbReference>
<evidence type="ECO:0000256" key="4">
    <source>
        <dbReference type="SAM" id="SignalP"/>
    </source>
</evidence>
<dbReference type="CDD" id="cd18496">
    <property type="entry name" value="BACK_LGALS3BP"/>
    <property type="match status" value="1"/>
</dbReference>
<evidence type="ECO:0000256" key="3">
    <source>
        <dbReference type="PROSITE-ProRule" id="PRU00196"/>
    </source>
</evidence>
<keyword evidence="1 4" id="KW-0732">Signal</keyword>
<evidence type="ECO:0000259" key="5">
    <source>
        <dbReference type="PROSITE" id="PS50287"/>
    </source>
</evidence>
<dbReference type="SUPFAM" id="SSF56487">
    <property type="entry name" value="SRCR-like"/>
    <property type="match status" value="1"/>
</dbReference>
<evidence type="ECO:0000256" key="1">
    <source>
        <dbReference type="ARBA" id="ARBA00022729"/>
    </source>
</evidence>
<dbReference type="InterPro" id="IPR036772">
    <property type="entry name" value="SRCR-like_dom_sf"/>
</dbReference>
<dbReference type="GO" id="GO:0016020">
    <property type="term" value="C:membrane"/>
    <property type="evidence" value="ECO:0007669"/>
    <property type="project" value="InterPro"/>
</dbReference>
<reference evidence="6" key="1">
    <citation type="submission" date="2023-07" db="EMBL/GenBank/DDBJ databases">
        <title>Chromosome-level Genome Assembly of Striped Snakehead (Channa striata).</title>
        <authorList>
            <person name="Liu H."/>
        </authorList>
    </citation>
    <scope>NUCLEOTIDE SEQUENCE</scope>
    <source>
        <strain evidence="6">Gz</strain>
        <tissue evidence="6">Muscle</tissue>
    </source>
</reference>
<feature type="disulfide bond" evidence="3">
    <location>
        <begin position="104"/>
        <end position="114"/>
    </location>
</feature>
<name>A0AA88MGH1_CHASR</name>
<dbReference type="Gene3D" id="1.25.40.420">
    <property type="match status" value="1"/>
</dbReference>
<evidence type="ECO:0000313" key="7">
    <source>
        <dbReference type="Proteomes" id="UP001187415"/>
    </source>
</evidence>
<dbReference type="InterPro" id="IPR011333">
    <property type="entry name" value="SKP1/BTB/POZ_sf"/>
</dbReference>
<evidence type="ECO:0000256" key="2">
    <source>
        <dbReference type="ARBA" id="ARBA00023157"/>
    </source>
</evidence>
<accession>A0AA88MGH1</accession>
<dbReference type="InterPro" id="IPR011705">
    <property type="entry name" value="BACK"/>
</dbReference>
<organism evidence="6 7">
    <name type="scientific">Channa striata</name>
    <name type="common">Snakehead murrel</name>
    <name type="synonym">Ophicephalus striatus</name>
    <dbReference type="NCBI Taxonomy" id="64152"/>
    <lineage>
        <taxon>Eukaryota</taxon>
        <taxon>Metazoa</taxon>
        <taxon>Chordata</taxon>
        <taxon>Craniata</taxon>
        <taxon>Vertebrata</taxon>
        <taxon>Euteleostomi</taxon>
        <taxon>Actinopterygii</taxon>
        <taxon>Neopterygii</taxon>
        <taxon>Teleostei</taxon>
        <taxon>Neoteleostei</taxon>
        <taxon>Acanthomorphata</taxon>
        <taxon>Anabantaria</taxon>
        <taxon>Anabantiformes</taxon>
        <taxon>Channoidei</taxon>
        <taxon>Channidae</taxon>
        <taxon>Channa</taxon>
    </lineage>
</organism>
<dbReference type="AlphaFoldDB" id="A0AA88MGH1"/>
<feature type="domain" description="SRCR" evidence="5">
    <location>
        <begin position="35"/>
        <end position="135"/>
    </location>
</feature>
<comment type="caution">
    <text evidence="6">The sequence shown here is derived from an EMBL/GenBank/DDBJ whole genome shotgun (WGS) entry which is preliminary data.</text>
</comment>
<dbReference type="PRINTS" id="PR00258">
    <property type="entry name" value="SPERACTRCPTR"/>
</dbReference>
<feature type="chain" id="PRO_5041654119" description="SRCR domain-containing protein" evidence="4">
    <location>
        <begin position="23"/>
        <end position="571"/>
    </location>
</feature>
<feature type="disulfide bond" evidence="3">
    <location>
        <begin position="60"/>
        <end position="124"/>
    </location>
</feature>
<evidence type="ECO:0000313" key="6">
    <source>
        <dbReference type="EMBL" id="KAK2835652.1"/>
    </source>
</evidence>
<dbReference type="SMART" id="SM00875">
    <property type="entry name" value="BACK"/>
    <property type="match status" value="1"/>
</dbReference>
<dbReference type="Pfam" id="PF07707">
    <property type="entry name" value="BACK"/>
    <property type="match status" value="1"/>
</dbReference>
<keyword evidence="7" id="KW-1185">Reference proteome</keyword>
<dbReference type="InterPro" id="IPR051481">
    <property type="entry name" value="BTB-POZ/Galectin-3-binding"/>
</dbReference>
<dbReference type="Pfam" id="PF00530">
    <property type="entry name" value="SRCR"/>
    <property type="match status" value="1"/>
</dbReference>
<dbReference type="Gene3D" id="3.10.250.10">
    <property type="entry name" value="SRCR-like domain"/>
    <property type="match status" value="1"/>
</dbReference>